<sequence length="138" mass="14431">MAFGHRLPVAGEGGMIRLAAAGDWWIDFGDGLRLRVRRASTGDLAAARLAAAMAADNHCDPPAREGAAAEMWAVALGQRLILDWEGVLGPDDEPAPADAANVAELLSYPDIAERFLDEIAAPWPGLPPAPALRLAATG</sequence>
<reference evidence="1 2" key="1">
    <citation type="submission" date="2017-11" db="EMBL/GenBank/DDBJ databases">
        <title>Draft genome sequence of Rhizobiales bacterium SY3-13.</title>
        <authorList>
            <person name="Sun C."/>
        </authorList>
    </citation>
    <scope>NUCLEOTIDE SEQUENCE [LARGE SCALE GENOMIC DNA]</scope>
    <source>
        <strain evidence="1 2">SY3-13</strain>
    </source>
</reference>
<comment type="caution">
    <text evidence="1">The sequence shown here is derived from an EMBL/GenBank/DDBJ whole genome shotgun (WGS) entry which is preliminary data.</text>
</comment>
<evidence type="ECO:0000313" key="2">
    <source>
        <dbReference type="Proteomes" id="UP000229498"/>
    </source>
</evidence>
<name>A0A2M9G2M1_9PROT</name>
<protein>
    <submittedName>
        <fullName evidence="1">Uncharacterized protein</fullName>
    </submittedName>
</protein>
<dbReference type="AlphaFoldDB" id="A0A2M9G2M1"/>
<keyword evidence="2" id="KW-1185">Reference proteome</keyword>
<evidence type="ECO:0000313" key="1">
    <source>
        <dbReference type="EMBL" id="PJK29961.1"/>
    </source>
</evidence>
<proteinExistence type="predicted"/>
<dbReference type="EMBL" id="PHIG01000031">
    <property type="protein sequence ID" value="PJK29961.1"/>
    <property type="molecule type" value="Genomic_DNA"/>
</dbReference>
<accession>A0A2M9G2M1</accession>
<dbReference type="Proteomes" id="UP000229498">
    <property type="component" value="Unassembled WGS sequence"/>
</dbReference>
<gene>
    <name evidence="1" type="ORF">CVT23_09345</name>
</gene>
<organism evidence="1 2">
    <name type="scientific">Minwuia thermotolerans</name>
    <dbReference type="NCBI Taxonomy" id="2056226"/>
    <lineage>
        <taxon>Bacteria</taxon>
        <taxon>Pseudomonadati</taxon>
        <taxon>Pseudomonadota</taxon>
        <taxon>Alphaproteobacteria</taxon>
        <taxon>Minwuiales</taxon>
        <taxon>Minwuiaceae</taxon>
        <taxon>Minwuia</taxon>
    </lineage>
</organism>